<proteinExistence type="predicted"/>
<evidence type="ECO:0000256" key="1">
    <source>
        <dbReference type="SAM" id="Phobius"/>
    </source>
</evidence>
<feature type="transmembrane region" description="Helical" evidence="1">
    <location>
        <begin position="41"/>
        <end position="63"/>
    </location>
</feature>
<dbReference type="Proteomes" id="UP000523079">
    <property type="component" value="Unassembled WGS sequence"/>
</dbReference>
<feature type="transmembrane region" description="Helical" evidence="1">
    <location>
        <begin position="134"/>
        <end position="152"/>
    </location>
</feature>
<dbReference type="PANTHER" id="PTHR36833:SF1">
    <property type="entry name" value="INTEGRAL MEMBRANE TRANSPORT PROTEIN"/>
    <property type="match status" value="1"/>
</dbReference>
<dbReference type="RefSeq" id="WP_328823537.1">
    <property type="nucleotide sequence ID" value="NZ_JACGWT010000001.1"/>
</dbReference>
<feature type="transmembrane region" description="Helical" evidence="1">
    <location>
        <begin position="250"/>
        <end position="270"/>
    </location>
</feature>
<accession>A0A7W3INP7</accession>
<sequence length="282" mass="30164">MADPTARVITREAAPELSGWTAFRLLIASRVRAQLTYRANFVINFAGAFVLGLVEFSEIYILLHNTPLLGGLDLLQAALVFALANVGFALADLVVGQVDAIPQHVRMGTLESFLTRPMPLLLQLVTADFQLRRLGRAVFALLVLVVVLVLLRPEPTAATVYLLIATPLWGATIYAGLFVLAGGIQFFIIEGTEFTNAFVYGAGYAGQLPGSVLIAPLRVAFTFVFPATVTAYLPALVILGLPGPGFLPQWLGWCGPLFALTTGLLAALGWRLGVRHYTGAGG</sequence>
<dbReference type="AlphaFoldDB" id="A0A7W3INP7"/>
<feature type="transmembrane region" description="Helical" evidence="1">
    <location>
        <begin position="219"/>
        <end position="238"/>
    </location>
</feature>
<organism evidence="2 3">
    <name type="scientific">Microlunatus kandeliicorticis</name>
    <dbReference type="NCBI Taxonomy" id="1759536"/>
    <lineage>
        <taxon>Bacteria</taxon>
        <taxon>Bacillati</taxon>
        <taxon>Actinomycetota</taxon>
        <taxon>Actinomycetes</taxon>
        <taxon>Propionibacteriales</taxon>
        <taxon>Propionibacteriaceae</taxon>
        <taxon>Microlunatus</taxon>
    </lineage>
</organism>
<feature type="transmembrane region" description="Helical" evidence="1">
    <location>
        <begin position="158"/>
        <end position="180"/>
    </location>
</feature>
<evidence type="ECO:0000313" key="3">
    <source>
        <dbReference type="Proteomes" id="UP000523079"/>
    </source>
</evidence>
<keyword evidence="1" id="KW-0812">Transmembrane</keyword>
<reference evidence="2 3" key="1">
    <citation type="submission" date="2020-07" db="EMBL/GenBank/DDBJ databases">
        <title>Sequencing the genomes of 1000 actinobacteria strains.</title>
        <authorList>
            <person name="Klenk H.-P."/>
        </authorList>
    </citation>
    <scope>NUCLEOTIDE SEQUENCE [LARGE SCALE GENOMIC DNA]</scope>
    <source>
        <strain evidence="2 3">DSM 100723</strain>
    </source>
</reference>
<dbReference type="PANTHER" id="PTHR36833">
    <property type="entry name" value="SLR0610 PROTEIN-RELATED"/>
    <property type="match status" value="1"/>
</dbReference>
<feature type="transmembrane region" description="Helical" evidence="1">
    <location>
        <begin position="75"/>
        <end position="96"/>
    </location>
</feature>
<comment type="caution">
    <text evidence="2">The sequence shown here is derived from an EMBL/GenBank/DDBJ whole genome shotgun (WGS) entry which is preliminary data.</text>
</comment>
<keyword evidence="1" id="KW-1133">Transmembrane helix</keyword>
<keyword evidence="1" id="KW-0472">Membrane</keyword>
<name>A0A7W3INP7_9ACTN</name>
<dbReference type="Pfam" id="PF06182">
    <property type="entry name" value="ABC2_membrane_6"/>
    <property type="match status" value="1"/>
</dbReference>
<evidence type="ECO:0000313" key="2">
    <source>
        <dbReference type="EMBL" id="MBA8792428.1"/>
    </source>
</evidence>
<keyword evidence="3" id="KW-1185">Reference proteome</keyword>
<protein>
    <submittedName>
        <fullName evidence="2">ABC-2 type transport system permease protein</fullName>
    </submittedName>
</protein>
<dbReference type="EMBL" id="JACGWT010000001">
    <property type="protein sequence ID" value="MBA8792428.1"/>
    <property type="molecule type" value="Genomic_DNA"/>
</dbReference>
<dbReference type="InterPro" id="IPR010390">
    <property type="entry name" value="ABC-2_transporter-like"/>
</dbReference>
<gene>
    <name evidence="2" type="ORF">FHX74_000022</name>
</gene>